<dbReference type="Gene3D" id="1.25.40.20">
    <property type="entry name" value="Ankyrin repeat-containing domain"/>
    <property type="match status" value="2"/>
</dbReference>
<feature type="region of interest" description="Disordered" evidence="1">
    <location>
        <begin position="1"/>
        <end position="32"/>
    </location>
</feature>
<reference evidence="4 5" key="1">
    <citation type="submission" date="2023-10" db="EMBL/GenBank/DDBJ databases">
        <title>Genome-Wide Identification Analysis in wild type Solanum Pinnatisectum Reveals Some Genes Defensing Phytophthora Infestans.</title>
        <authorList>
            <person name="Sun C."/>
        </authorList>
    </citation>
    <scope>NUCLEOTIDE SEQUENCE [LARGE SCALE GENOMIC DNA]</scope>
    <source>
        <strain evidence="4">LQN</strain>
        <tissue evidence="4">Leaf</tissue>
    </source>
</reference>
<feature type="transmembrane region" description="Helical" evidence="2">
    <location>
        <begin position="483"/>
        <end position="504"/>
    </location>
</feature>
<feature type="transmembrane region" description="Helical" evidence="2">
    <location>
        <begin position="446"/>
        <end position="471"/>
    </location>
</feature>
<dbReference type="AlphaFoldDB" id="A0AAV9KDG7"/>
<dbReference type="EMBL" id="JAWPEI010000011">
    <property type="protein sequence ID" value="KAK4710629.1"/>
    <property type="molecule type" value="Genomic_DNA"/>
</dbReference>
<dbReference type="SUPFAM" id="SSF48403">
    <property type="entry name" value="Ankyrin repeat"/>
    <property type="match status" value="1"/>
</dbReference>
<proteinExistence type="predicted"/>
<evidence type="ECO:0000256" key="1">
    <source>
        <dbReference type="SAM" id="MobiDB-lite"/>
    </source>
</evidence>
<organism evidence="4 5">
    <name type="scientific">Solanum pinnatisectum</name>
    <name type="common">tansyleaf nightshade</name>
    <dbReference type="NCBI Taxonomy" id="50273"/>
    <lineage>
        <taxon>Eukaryota</taxon>
        <taxon>Viridiplantae</taxon>
        <taxon>Streptophyta</taxon>
        <taxon>Embryophyta</taxon>
        <taxon>Tracheophyta</taxon>
        <taxon>Spermatophyta</taxon>
        <taxon>Magnoliopsida</taxon>
        <taxon>eudicotyledons</taxon>
        <taxon>Gunneridae</taxon>
        <taxon>Pentapetalae</taxon>
        <taxon>asterids</taxon>
        <taxon>lamiids</taxon>
        <taxon>Solanales</taxon>
        <taxon>Solanaceae</taxon>
        <taxon>Solanoideae</taxon>
        <taxon>Solaneae</taxon>
        <taxon>Solanum</taxon>
    </lineage>
</organism>
<dbReference type="Proteomes" id="UP001311915">
    <property type="component" value="Unassembled WGS sequence"/>
</dbReference>
<keyword evidence="2" id="KW-1133">Transmembrane helix</keyword>
<accession>A0AAV9KDG7</accession>
<evidence type="ECO:0000313" key="5">
    <source>
        <dbReference type="Proteomes" id="UP001311915"/>
    </source>
</evidence>
<gene>
    <name evidence="4" type="ORF">R3W88_005142</name>
</gene>
<keyword evidence="5" id="KW-1185">Reference proteome</keyword>
<evidence type="ECO:0000259" key="3">
    <source>
        <dbReference type="Pfam" id="PF13962"/>
    </source>
</evidence>
<keyword evidence="2" id="KW-0472">Membrane</keyword>
<sequence>MESKPSHEIEPVAQDNEQFGSRDRRDIGKNPLPDPVLSFKDRKLNYQNACLILNQAAFSNNWRVAEPILKKDLSFVRENVSYFGTILHIAALARSTRFVQELMKLTKADDLEVKNKFGETAFFFMQERNNNLPNIPCDDGRLPITGAAIYGFKAMVSYLFDVTSFDVIQKEHRLDLLRHTVHSESYDVALNIFNKDKELGSKMLQLGNSEILGMLSISSLECRGNLKKFRVLPERYVQKKLVGLLLEKLWTECKRSDEDELLELVKRESLLHSAAQAGNVGFLAVVIRNHPDLIWTLMNHKKQTIFHTAVIYREEKVFSLLHQMGGIENLAIAEKIMLPSFLRVSGAEVEKIAPPYLRRVTNGDGKTPKELFREEHKVLLKEGERWMKDTANSCMIVTTLIATMAFAVGFTAPGGYNGNNGIPILLELNGFKVFIISDAVALFSSILLFGLIMLFVSIVSMLLAFAATFFLVYSNHMGWEPKLIIACAAVPLALFGCLQYKLWFDLLKSVQVSF</sequence>
<dbReference type="Pfam" id="PF13962">
    <property type="entry name" value="PGG"/>
    <property type="match status" value="1"/>
</dbReference>
<name>A0AAV9KDG7_9SOLN</name>
<dbReference type="PANTHER" id="PTHR24177:SF365">
    <property type="entry name" value="ANKYRIN REPEAT-CONTAINING PROTEIN NPR4-LIKE ISOFORM X1"/>
    <property type="match status" value="1"/>
</dbReference>
<feature type="domain" description="PGG" evidence="3">
    <location>
        <begin position="385"/>
        <end position="448"/>
    </location>
</feature>
<evidence type="ECO:0000256" key="2">
    <source>
        <dbReference type="SAM" id="Phobius"/>
    </source>
</evidence>
<feature type="transmembrane region" description="Helical" evidence="2">
    <location>
        <begin position="394"/>
        <end position="416"/>
    </location>
</feature>
<dbReference type="GO" id="GO:0016020">
    <property type="term" value="C:membrane"/>
    <property type="evidence" value="ECO:0007669"/>
    <property type="project" value="TreeGrafter"/>
</dbReference>
<protein>
    <recommendedName>
        <fullName evidence="3">PGG domain-containing protein</fullName>
    </recommendedName>
</protein>
<keyword evidence="2" id="KW-0812">Transmembrane</keyword>
<evidence type="ECO:0000313" key="4">
    <source>
        <dbReference type="EMBL" id="KAK4710629.1"/>
    </source>
</evidence>
<feature type="compositionally biased region" description="Basic and acidic residues" evidence="1">
    <location>
        <begin position="1"/>
        <end position="10"/>
    </location>
</feature>
<dbReference type="InterPro" id="IPR036770">
    <property type="entry name" value="Ankyrin_rpt-contain_sf"/>
</dbReference>
<dbReference type="PANTHER" id="PTHR24177">
    <property type="entry name" value="CASKIN"/>
    <property type="match status" value="1"/>
</dbReference>
<comment type="caution">
    <text evidence="4">The sequence shown here is derived from an EMBL/GenBank/DDBJ whole genome shotgun (WGS) entry which is preliminary data.</text>
</comment>
<dbReference type="InterPro" id="IPR026961">
    <property type="entry name" value="PGG_dom"/>
</dbReference>